<keyword evidence="10" id="KW-1185">Reference proteome</keyword>
<evidence type="ECO:0000256" key="4">
    <source>
        <dbReference type="ARBA" id="ARBA00023237"/>
    </source>
</evidence>
<evidence type="ECO:0000313" key="10">
    <source>
        <dbReference type="Proteomes" id="UP000199531"/>
    </source>
</evidence>
<comment type="subcellular location">
    <subcellularLocation>
        <location evidence="6">Cell outer membrane</location>
        <topology evidence="6">Lipid-anchor</topology>
    </subcellularLocation>
</comment>
<proteinExistence type="inferred from homology"/>
<organism evidence="9 10">
    <name type="scientific">Brachymonas denitrificans DSM 15123</name>
    <dbReference type="NCBI Taxonomy" id="1121117"/>
    <lineage>
        <taxon>Bacteria</taxon>
        <taxon>Pseudomonadati</taxon>
        <taxon>Pseudomonadota</taxon>
        <taxon>Betaproteobacteria</taxon>
        <taxon>Burkholderiales</taxon>
        <taxon>Comamonadaceae</taxon>
        <taxon>Brachymonas</taxon>
    </lineage>
</organism>
<keyword evidence="2 6" id="KW-0472">Membrane</keyword>
<dbReference type="GO" id="GO:0043165">
    <property type="term" value="P:Gram-negative-bacterium-type cell outer membrane assembly"/>
    <property type="evidence" value="ECO:0007669"/>
    <property type="project" value="UniProtKB-UniRule"/>
</dbReference>
<reference evidence="9 10" key="1">
    <citation type="submission" date="2016-10" db="EMBL/GenBank/DDBJ databases">
        <authorList>
            <person name="de Groot N.N."/>
        </authorList>
    </citation>
    <scope>NUCLEOTIDE SEQUENCE [LARGE SCALE GENOMIC DNA]</scope>
    <source>
        <strain evidence="9 10">DSM 15123</strain>
    </source>
</reference>
<evidence type="ECO:0000256" key="2">
    <source>
        <dbReference type="ARBA" id="ARBA00023136"/>
    </source>
</evidence>
<evidence type="ECO:0000259" key="8">
    <source>
        <dbReference type="Pfam" id="PF13525"/>
    </source>
</evidence>
<dbReference type="GO" id="GO:1990063">
    <property type="term" value="C:Bam protein complex"/>
    <property type="evidence" value="ECO:0007669"/>
    <property type="project" value="TreeGrafter"/>
</dbReference>
<dbReference type="PANTHER" id="PTHR37423">
    <property type="entry name" value="SOLUBLE LYTIC MUREIN TRANSGLYCOSYLASE-RELATED"/>
    <property type="match status" value="1"/>
</dbReference>
<dbReference type="HAMAP" id="MF_00922">
    <property type="entry name" value="OM_assembly_BamD"/>
    <property type="match status" value="1"/>
</dbReference>
<keyword evidence="3 6" id="KW-0564">Palmitate</keyword>
<dbReference type="GO" id="GO:0051205">
    <property type="term" value="P:protein insertion into membrane"/>
    <property type="evidence" value="ECO:0007669"/>
    <property type="project" value="UniProtKB-UniRule"/>
</dbReference>
<comment type="similarity">
    <text evidence="6">Belongs to the BamD family.</text>
</comment>
<dbReference type="Pfam" id="PF13525">
    <property type="entry name" value="YfiO"/>
    <property type="match status" value="1"/>
</dbReference>
<feature type="chain" id="PRO_5011802598" description="Outer membrane protein assembly factor BamD" evidence="7">
    <location>
        <begin position="32"/>
        <end position="276"/>
    </location>
</feature>
<keyword evidence="4 6" id="KW-0998">Cell outer membrane</keyword>
<dbReference type="RefSeq" id="WP_407640932.1">
    <property type="nucleotide sequence ID" value="NZ_FOCW01000001.1"/>
</dbReference>
<accession>A0A1H8FME0</accession>
<dbReference type="EMBL" id="FOCW01000001">
    <property type="protein sequence ID" value="SEN32883.1"/>
    <property type="molecule type" value="Genomic_DNA"/>
</dbReference>
<evidence type="ECO:0000256" key="3">
    <source>
        <dbReference type="ARBA" id="ARBA00023139"/>
    </source>
</evidence>
<protein>
    <recommendedName>
        <fullName evidence="6">Outer membrane protein assembly factor BamD</fullName>
    </recommendedName>
</protein>
<evidence type="ECO:0000256" key="7">
    <source>
        <dbReference type="SAM" id="SignalP"/>
    </source>
</evidence>
<dbReference type="SUPFAM" id="SSF48452">
    <property type="entry name" value="TPR-like"/>
    <property type="match status" value="1"/>
</dbReference>
<comment type="subunit">
    <text evidence="6">Part of the Bam complex.</text>
</comment>
<gene>
    <name evidence="6" type="primary">bamD</name>
    <name evidence="9" type="ORF">SAMN02745977_01110</name>
</gene>
<dbReference type="Proteomes" id="UP000199531">
    <property type="component" value="Unassembled WGS sequence"/>
</dbReference>
<sequence>MQKTMHTGSLSRVYRPALLAGCMAVLLSACSSPPTLQEKTSSWSPNKIYSEARSESSSGSLDQAIPLYDILEGRAAGTPLAQQAQLEKAYAQFQNGDIAEASATLDRFIRLNPSSPALDYAMYMKGVVNFNNKEGWLTFLSTQDLAERDMQAAKDSFEAFRELVTRFPDSRYSADARKRMTYIVNAMAKSEVAIASYYFKRGAYVAAANRAQSTISNYQGTPAQEEALAILMSSYDRLGLEQPRDDAQRVLAQNFPESRYLEKGYAAQRKSFWKLW</sequence>
<dbReference type="Gene3D" id="1.25.40.10">
    <property type="entry name" value="Tetratricopeptide repeat domain"/>
    <property type="match status" value="1"/>
</dbReference>
<feature type="domain" description="Outer membrane lipoprotein BamD-like" evidence="8">
    <location>
        <begin position="44"/>
        <end position="248"/>
    </location>
</feature>
<dbReference type="AlphaFoldDB" id="A0A1H8FME0"/>
<dbReference type="NCBIfam" id="TIGR03302">
    <property type="entry name" value="OM_YfiO"/>
    <property type="match status" value="1"/>
</dbReference>
<evidence type="ECO:0000256" key="1">
    <source>
        <dbReference type="ARBA" id="ARBA00022729"/>
    </source>
</evidence>
<dbReference type="InterPro" id="IPR039565">
    <property type="entry name" value="BamD-like"/>
</dbReference>
<keyword evidence="1 6" id="KW-0732">Signal</keyword>
<name>A0A1H8FME0_9BURK</name>
<keyword evidence="5 6" id="KW-0449">Lipoprotein</keyword>
<feature type="signal peptide" evidence="7">
    <location>
        <begin position="1"/>
        <end position="31"/>
    </location>
</feature>
<dbReference type="PANTHER" id="PTHR37423:SF1">
    <property type="entry name" value="OUTER MEMBRANE PROTEIN ASSEMBLY FACTOR BAMD"/>
    <property type="match status" value="1"/>
</dbReference>
<evidence type="ECO:0000256" key="5">
    <source>
        <dbReference type="ARBA" id="ARBA00023288"/>
    </source>
</evidence>
<dbReference type="STRING" id="1121117.SAMN02745977_01110"/>
<dbReference type="InterPro" id="IPR017689">
    <property type="entry name" value="BamD"/>
</dbReference>
<dbReference type="CDD" id="cd15830">
    <property type="entry name" value="BamD"/>
    <property type="match status" value="1"/>
</dbReference>
<evidence type="ECO:0000256" key="6">
    <source>
        <dbReference type="HAMAP-Rule" id="MF_00922"/>
    </source>
</evidence>
<comment type="function">
    <text evidence="6">Part of the outer membrane protein assembly complex, which is involved in assembly and insertion of beta-barrel proteins into the outer membrane.</text>
</comment>
<evidence type="ECO:0000313" key="9">
    <source>
        <dbReference type="EMBL" id="SEN32883.1"/>
    </source>
</evidence>
<dbReference type="InterPro" id="IPR011990">
    <property type="entry name" value="TPR-like_helical_dom_sf"/>
</dbReference>
<dbReference type="PROSITE" id="PS51257">
    <property type="entry name" value="PROKAR_LIPOPROTEIN"/>
    <property type="match status" value="1"/>
</dbReference>